<dbReference type="PANTHER" id="PTHR22939">
    <property type="entry name" value="SERINE PROTEASE FAMILY S1C HTRA-RELATED"/>
    <property type="match status" value="1"/>
</dbReference>
<keyword evidence="8" id="KW-0677">Repeat</keyword>
<dbReference type="InterPro" id="IPR041489">
    <property type="entry name" value="PDZ_6"/>
</dbReference>
<dbReference type="PANTHER" id="PTHR22939:SF130">
    <property type="entry name" value="PERIPLASMIC SERINE ENDOPROTEASE DEGP-LIKE-RELATED"/>
    <property type="match status" value="1"/>
</dbReference>
<keyword evidence="6 18" id="KW-0645">Protease</keyword>
<dbReference type="Gene3D" id="2.40.10.120">
    <property type="match status" value="1"/>
</dbReference>
<dbReference type="Pfam" id="PF13180">
    <property type="entry name" value="PDZ_2"/>
    <property type="match status" value="1"/>
</dbReference>
<feature type="region of interest" description="Disordered" evidence="16">
    <location>
        <begin position="1"/>
        <end position="21"/>
    </location>
</feature>
<dbReference type="InterPro" id="IPR001940">
    <property type="entry name" value="Peptidase_S1C"/>
</dbReference>
<evidence type="ECO:0000313" key="18">
    <source>
        <dbReference type="EMBL" id="SHO66248.1"/>
    </source>
</evidence>
<keyword evidence="19" id="KW-1185">Reference proteome</keyword>
<comment type="catalytic activity">
    <reaction evidence="1">
        <text>Acts on substrates that are at least partially unfolded. The cleavage site P1 residue is normally between a pair of hydrophobic residues, such as Val-|-Val.</text>
        <dbReference type="EC" id="3.4.21.107"/>
    </reaction>
</comment>
<evidence type="ECO:0000256" key="3">
    <source>
        <dbReference type="ARBA" id="ARBA00010541"/>
    </source>
</evidence>
<gene>
    <name evidence="18" type="ORF">SAMN02745172_02903</name>
</gene>
<keyword evidence="7" id="KW-0732">Signal</keyword>
<feature type="domain" description="PDZ" evidence="17">
    <location>
        <begin position="431"/>
        <end position="480"/>
    </location>
</feature>
<evidence type="ECO:0000256" key="8">
    <source>
        <dbReference type="ARBA" id="ARBA00022737"/>
    </source>
</evidence>
<feature type="binding site" evidence="15">
    <location>
        <position position="159"/>
    </location>
    <ligand>
        <name>substrate</name>
    </ligand>
</feature>
<keyword evidence="11" id="KW-0720">Serine protease</keyword>
<dbReference type="Gene3D" id="2.30.42.10">
    <property type="match status" value="2"/>
</dbReference>
<feature type="binding site" evidence="15">
    <location>
        <position position="189"/>
    </location>
    <ligand>
        <name>substrate</name>
    </ligand>
</feature>
<dbReference type="FunFam" id="2.40.10.120:FF:000007">
    <property type="entry name" value="Periplasmic serine endoprotease DegP-like"/>
    <property type="match status" value="1"/>
</dbReference>
<feature type="binding site" evidence="15">
    <location>
        <begin position="260"/>
        <end position="262"/>
    </location>
    <ligand>
        <name>substrate</name>
    </ligand>
</feature>
<evidence type="ECO:0000256" key="7">
    <source>
        <dbReference type="ARBA" id="ARBA00022729"/>
    </source>
</evidence>
<evidence type="ECO:0000256" key="13">
    <source>
        <dbReference type="ARBA" id="ARBA00032850"/>
    </source>
</evidence>
<dbReference type="PROSITE" id="PS50106">
    <property type="entry name" value="PDZ"/>
    <property type="match status" value="2"/>
</dbReference>
<dbReference type="Proteomes" id="UP000186406">
    <property type="component" value="Unassembled WGS sequence"/>
</dbReference>
<evidence type="ECO:0000259" key="17">
    <source>
        <dbReference type="PROSITE" id="PS50106"/>
    </source>
</evidence>
<evidence type="ECO:0000256" key="14">
    <source>
        <dbReference type="PIRSR" id="PIRSR611782-1"/>
    </source>
</evidence>
<comment type="subcellular location">
    <subcellularLocation>
        <location evidence="2">Periplasm</location>
    </subcellularLocation>
</comment>
<feature type="active site" description="Charge relay system" evidence="14">
    <location>
        <position position="159"/>
    </location>
</feature>
<evidence type="ECO:0000256" key="2">
    <source>
        <dbReference type="ARBA" id="ARBA00004418"/>
    </source>
</evidence>
<dbReference type="GO" id="GO:0004252">
    <property type="term" value="F:serine-type endopeptidase activity"/>
    <property type="evidence" value="ECO:0007669"/>
    <property type="project" value="InterPro"/>
</dbReference>
<dbReference type="SMART" id="SM00228">
    <property type="entry name" value="PDZ"/>
    <property type="match status" value="2"/>
</dbReference>
<keyword evidence="12" id="KW-0346">Stress response</keyword>
<feature type="active site" description="Charge relay system" evidence="14">
    <location>
        <position position="189"/>
    </location>
</feature>
<dbReference type="AlphaFoldDB" id="A0A1M7ZMX0"/>
<name>A0A1M7ZMX0_9HYPH</name>
<feature type="domain" description="PDZ" evidence="17">
    <location>
        <begin position="302"/>
        <end position="370"/>
    </location>
</feature>
<evidence type="ECO:0000256" key="16">
    <source>
        <dbReference type="SAM" id="MobiDB-lite"/>
    </source>
</evidence>
<dbReference type="SUPFAM" id="SSF50494">
    <property type="entry name" value="Trypsin-like serine proteases"/>
    <property type="match status" value="1"/>
</dbReference>
<protein>
    <recommendedName>
        <fullName evidence="5">Probable periplasmic serine endoprotease DegP-like</fullName>
        <ecNumber evidence="4">3.4.21.107</ecNumber>
    </recommendedName>
    <alternativeName>
        <fullName evidence="13">Protease Do</fullName>
    </alternativeName>
</protein>
<dbReference type="EMBL" id="FRXO01000005">
    <property type="protein sequence ID" value="SHO66248.1"/>
    <property type="molecule type" value="Genomic_DNA"/>
</dbReference>
<dbReference type="SUPFAM" id="SSF50156">
    <property type="entry name" value="PDZ domain-like"/>
    <property type="match status" value="2"/>
</dbReference>
<dbReference type="OrthoDB" id="7358927at2"/>
<dbReference type="STRING" id="1123029.SAMN02745172_02903"/>
<dbReference type="InterPro" id="IPR036034">
    <property type="entry name" value="PDZ_sf"/>
</dbReference>
<dbReference type="GO" id="GO:0006508">
    <property type="term" value="P:proteolysis"/>
    <property type="evidence" value="ECO:0007669"/>
    <property type="project" value="UniProtKB-KW"/>
</dbReference>
<proteinExistence type="inferred from homology"/>
<dbReference type="EC" id="3.4.21.107" evidence="4"/>
<comment type="similarity">
    <text evidence="3">Belongs to the peptidase S1C family.</text>
</comment>
<evidence type="ECO:0000256" key="5">
    <source>
        <dbReference type="ARBA" id="ARBA00013958"/>
    </source>
</evidence>
<dbReference type="InterPro" id="IPR011782">
    <property type="entry name" value="Pept_S1C_Do"/>
</dbReference>
<evidence type="ECO:0000313" key="19">
    <source>
        <dbReference type="Proteomes" id="UP000186406"/>
    </source>
</evidence>
<evidence type="ECO:0000256" key="1">
    <source>
        <dbReference type="ARBA" id="ARBA00001772"/>
    </source>
</evidence>
<dbReference type="CDD" id="cd10839">
    <property type="entry name" value="cpPDZ1_DegP-like"/>
    <property type="match status" value="1"/>
</dbReference>
<evidence type="ECO:0000256" key="9">
    <source>
        <dbReference type="ARBA" id="ARBA00022764"/>
    </source>
</evidence>
<sequence>MHLHETPMAKTSSSNSGVMRRRRSSLLTAGALSLALVGSVAGGIATPAFAAAVNVPANAATQMPSFADVVAAVQPAVVSIRVKADAGPQMSSFNGGQDDDQGSGPGGIPFEFFKRFGQIPGGEGQGAPGAGKRAPHEMVMGQGSGFIISSDGYVVTNNHVVDKATEVTVTTNDGKDYSAKVIGTDEKTDVALLKISGDHDFPFVKFADSDVRVGDWVIAVGNPFGLGGTVTAGIVSARGRDIGSGPYDDFIQIDAPINKGNSGGPTFNLKGDVVGMNTAIYSPTGGSVGIGFDIPAETVSQIVSTLKTKGVVTRGWLGVQIQPITDDIADSLGLKSDKGALVAEAQSDSPAVASGIKSGDAILAVDGKPVASPRELAKVIAGYEPGTTVKVDVWRGGKSEEVAVKLGKLPTKQQQAMADDASPQDSSSEVGQLGLTVAPASAVGKDEKGVAVVKIDPDGPAADKGVQVGDVIVAAGGKPVGDAKDVAASIEAAKADGRKAVLLQLKQGSQLRFVALPIAKA</sequence>
<evidence type="ECO:0000256" key="11">
    <source>
        <dbReference type="ARBA" id="ARBA00022825"/>
    </source>
</evidence>
<keyword evidence="10" id="KW-0378">Hydrolase</keyword>
<dbReference type="Pfam" id="PF17820">
    <property type="entry name" value="PDZ_6"/>
    <property type="match status" value="1"/>
</dbReference>
<evidence type="ECO:0000256" key="10">
    <source>
        <dbReference type="ARBA" id="ARBA00022801"/>
    </source>
</evidence>
<dbReference type="Pfam" id="PF13365">
    <property type="entry name" value="Trypsin_2"/>
    <property type="match status" value="1"/>
</dbReference>
<dbReference type="NCBIfam" id="TIGR02037">
    <property type="entry name" value="degP_htrA_DO"/>
    <property type="match status" value="1"/>
</dbReference>
<dbReference type="InterPro" id="IPR001478">
    <property type="entry name" value="PDZ"/>
</dbReference>
<evidence type="ECO:0000256" key="15">
    <source>
        <dbReference type="PIRSR" id="PIRSR611782-2"/>
    </source>
</evidence>
<evidence type="ECO:0000256" key="6">
    <source>
        <dbReference type="ARBA" id="ARBA00022670"/>
    </source>
</evidence>
<dbReference type="InterPro" id="IPR009003">
    <property type="entry name" value="Peptidase_S1_PA"/>
</dbReference>
<feature type="active site" description="Charge relay system" evidence="14">
    <location>
        <position position="262"/>
    </location>
</feature>
<reference evidence="18 19" key="1">
    <citation type="submission" date="2016-12" db="EMBL/GenBank/DDBJ databases">
        <authorList>
            <person name="Song W.-J."/>
            <person name="Kurnit D.M."/>
        </authorList>
    </citation>
    <scope>NUCLEOTIDE SEQUENCE [LARGE SCALE GENOMIC DNA]</scope>
    <source>
        <strain evidence="18 19">DSM 19599</strain>
    </source>
</reference>
<organism evidence="18 19">
    <name type="scientific">Pseudoxanthobacter soli DSM 19599</name>
    <dbReference type="NCBI Taxonomy" id="1123029"/>
    <lineage>
        <taxon>Bacteria</taxon>
        <taxon>Pseudomonadati</taxon>
        <taxon>Pseudomonadota</taxon>
        <taxon>Alphaproteobacteria</taxon>
        <taxon>Hyphomicrobiales</taxon>
        <taxon>Segnochrobactraceae</taxon>
        <taxon>Pseudoxanthobacter</taxon>
    </lineage>
</organism>
<accession>A0A1M7ZMX0</accession>
<keyword evidence="9" id="KW-0574">Periplasm</keyword>
<evidence type="ECO:0000256" key="12">
    <source>
        <dbReference type="ARBA" id="ARBA00023016"/>
    </source>
</evidence>
<dbReference type="PRINTS" id="PR00834">
    <property type="entry name" value="PROTEASES2C"/>
</dbReference>
<dbReference type="GO" id="GO:0042597">
    <property type="term" value="C:periplasmic space"/>
    <property type="evidence" value="ECO:0007669"/>
    <property type="project" value="UniProtKB-SubCell"/>
</dbReference>
<evidence type="ECO:0000256" key="4">
    <source>
        <dbReference type="ARBA" id="ARBA00013035"/>
    </source>
</evidence>